<dbReference type="AlphaFoldDB" id="A0A1A8KL78"/>
<sequence length="60" mass="7115">KQLKAHLFRLVLCDLCHHPPLILLFLPTPSFPGSTDYLFLVHFLFPFTFFNHNLIFLIIF</sequence>
<keyword evidence="1" id="KW-0812">Transmembrane</keyword>
<feature type="non-terminal residue" evidence="2">
    <location>
        <position position="1"/>
    </location>
</feature>
<feature type="transmembrane region" description="Helical" evidence="1">
    <location>
        <begin position="7"/>
        <end position="26"/>
    </location>
</feature>
<dbReference type="EMBL" id="HAEE01013100">
    <property type="protein sequence ID" value="SBR33150.1"/>
    <property type="molecule type" value="Transcribed_RNA"/>
</dbReference>
<name>A0A1A8KL78_NOTKU</name>
<reference evidence="2" key="2">
    <citation type="submission" date="2016-06" db="EMBL/GenBank/DDBJ databases">
        <title>The genome of a short-lived fish provides insights into sex chromosome evolution and the genetic control of aging.</title>
        <authorList>
            <person name="Reichwald K."/>
            <person name="Felder M."/>
            <person name="Petzold A."/>
            <person name="Koch P."/>
            <person name="Groth M."/>
            <person name="Platzer M."/>
        </authorList>
    </citation>
    <scope>NUCLEOTIDE SEQUENCE</scope>
    <source>
        <tissue evidence="2">Brain</tissue>
    </source>
</reference>
<evidence type="ECO:0000313" key="2">
    <source>
        <dbReference type="EMBL" id="SBR33150.1"/>
    </source>
</evidence>
<organism evidence="2">
    <name type="scientific">Nothobranchius kuhntae</name>
    <name type="common">Beira killifish</name>
    <dbReference type="NCBI Taxonomy" id="321403"/>
    <lineage>
        <taxon>Eukaryota</taxon>
        <taxon>Metazoa</taxon>
        <taxon>Chordata</taxon>
        <taxon>Craniata</taxon>
        <taxon>Vertebrata</taxon>
        <taxon>Euteleostomi</taxon>
        <taxon>Actinopterygii</taxon>
        <taxon>Neopterygii</taxon>
        <taxon>Teleostei</taxon>
        <taxon>Neoteleostei</taxon>
        <taxon>Acanthomorphata</taxon>
        <taxon>Ovalentaria</taxon>
        <taxon>Atherinomorphae</taxon>
        <taxon>Cyprinodontiformes</taxon>
        <taxon>Nothobranchiidae</taxon>
        <taxon>Nothobranchius</taxon>
    </lineage>
</organism>
<reference evidence="2" key="1">
    <citation type="submission" date="2016-05" db="EMBL/GenBank/DDBJ databases">
        <authorList>
            <person name="Lavstsen T."/>
            <person name="Jespersen J.S."/>
        </authorList>
    </citation>
    <scope>NUCLEOTIDE SEQUENCE</scope>
    <source>
        <tissue evidence="2">Brain</tissue>
    </source>
</reference>
<protein>
    <submittedName>
        <fullName evidence="2">Protein kinase N2</fullName>
    </submittedName>
</protein>
<keyword evidence="2" id="KW-0418">Kinase</keyword>
<gene>
    <name evidence="2" type="primary">PKN2</name>
</gene>
<feature type="non-terminal residue" evidence="2">
    <location>
        <position position="60"/>
    </location>
</feature>
<keyword evidence="1" id="KW-0472">Membrane</keyword>
<keyword evidence="2" id="KW-0808">Transferase</keyword>
<proteinExistence type="predicted"/>
<feature type="transmembrane region" description="Helical" evidence="1">
    <location>
        <begin position="38"/>
        <end position="59"/>
    </location>
</feature>
<dbReference type="GO" id="GO:0016301">
    <property type="term" value="F:kinase activity"/>
    <property type="evidence" value="ECO:0007669"/>
    <property type="project" value="UniProtKB-KW"/>
</dbReference>
<evidence type="ECO:0000256" key="1">
    <source>
        <dbReference type="SAM" id="Phobius"/>
    </source>
</evidence>
<keyword evidence="1" id="KW-1133">Transmembrane helix</keyword>
<accession>A0A1A8KL78</accession>